<dbReference type="Proteomes" id="UP001163321">
    <property type="component" value="Chromosome 8"/>
</dbReference>
<reference evidence="1 2" key="1">
    <citation type="journal article" date="2022" name="bioRxiv">
        <title>The genome of the oomycete Peronosclerospora sorghi, a cosmopolitan pathogen of maize and sorghum, is inflated with dispersed pseudogenes.</title>
        <authorList>
            <person name="Fletcher K."/>
            <person name="Martin F."/>
            <person name="Isakeit T."/>
            <person name="Cavanaugh K."/>
            <person name="Magill C."/>
            <person name="Michelmore R."/>
        </authorList>
    </citation>
    <scope>NUCLEOTIDE SEQUENCE [LARGE SCALE GENOMIC DNA]</scope>
    <source>
        <strain evidence="1">P6</strain>
    </source>
</reference>
<protein>
    <submittedName>
        <fullName evidence="1">Uncharacterized protein</fullName>
    </submittedName>
</protein>
<evidence type="ECO:0000313" key="1">
    <source>
        <dbReference type="EMBL" id="KAI9906499.1"/>
    </source>
</evidence>
<gene>
    <name evidence="1" type="ORF">PsorP6_016608</name>
</gene>
<keyword evidence="2" id="KW-1185">Reference proteome</keyword>
<name>A0ACC0VKQ1_9STRA</name>
<dbReference type="EMBL" id="CM047587">
    <property type="protein sequence ID" value="KAI9906499.1"/>
    <property type="molecule type" value="Genomic_DNA"/>
</dbReference>
<sequence length="288" mass="33103">MNTNEHIDTFDFIMDLYQLETDLIALVGDNMETNQCVARWLNMNISFTQTFDGCNEWISAHLPLLKEVSVVMAKFRSVKRWATMSLLGSPVKPYDLLKRFERIQRYFVHFHEDTDVLRDIPDSRKTLLECITTPAEQLTLKNVKEHMGPVEMMSKKLQRNDTTLADVRDCFGEYLEDPTYASMGGYLASAANIVSWKDFENEIVKEDSLSKSEILAVRKLLKNVAGKDGLVKGKPPCTIENIKRSIQDRKRQRLMGQSRYINVQWISPTSNRVEHFFLAAQSNDGILA</sequence>
<evidence type="ECO:0000313" key="2">
    <source>
        <dbReference type="Proteomes" id="UP001163321"/>
    </source>
</evidence>
<organism evidence="1 2">
    <name type="scientific">Peronosclerospora sorghi</name>
    <dbReference type="NCBI Taxonomy" id="230839"/>
    <lineage>
        <taxon>Eukaryota</taxon>
        <taxon>Sar</taxon>
        <taxon>Stramenopiles</taxon>
        <taxon>Oomycota</taxon>
        <taxon>Peronosporomycetes</taxon>
        <taxon>Peronosporales</taxon>
        <taxon>Peronosporaceae</taxon>
        <taxon>Peronosclerospora</taxon>
    </lineage>
</organism>
<accession>A0ACC0VKQ1</accession>
<comment type="caution">
    <text evidence="1">The sequence shown here is derived from an EMBL/GenBank/DDBJ whole genome shotgun (WGS) entry which is preliminary data.</text>
</comment>
<proteinExistence type="predicted"/>